<organism evidence="2 3">
    <name type="scientific">Eumeta variegata</name>
    <name type="common">Bagworm moth</name>
    <name type="synonym">Eumeta japonica</name>
    <dbReference type="NCBI Taxonomy" id="151549"/>
    <lineage>
        <taxon>Eukaryota</taxon>
        <taxon>Metazoa</taxon>
        <taxon>Ecdysozoa</taxon>
        <taxon>Arthropoda</taxon>
        <taxon>Hexapoda</taxon>
        <taxon>Insecta</taxon>
        <taxon>Pterygota</taxon>
        <taxon>Neoptera</taxon>
        <taxon>Endopterygota</taxon>
        <taxon>Lepidoptera</taxon>
        <taxon>Glossata</taxon>
        <taxon>Ditrysia</taxon>
        <taxon>Tineoidea</taxon>
        <taxon>Psychidae</taxon>
        <taxon>Oiketicinae</taxon>
        <taxon>Eumeta</taxon>
    </lineage>
</organism>
<evidence type="ECO:0000313" key="2">
    <source>
        <dbReference type="EMBL" id="GBP49268.1"/>
    </source>
</evidence>
<reference evidence="2 3" key="1">
    <citation type="journal article" date="2019" name="Commun. Biol.">
        <title>The bagworm genome reveals a unique fibroin gene that provides high tensile strength.</title>
        <authorList>
            <person name="Kono N."/>
            <person name="Nakamura H."/>
            <person name="Ohtoshi R."/>
            <person name="Tomita M."/>
            <person name="Numata K."/>
            <person name="Arakawa K."/>
        </authorList>
    </citation>
    <scope>NUCLEOTIDE SEQUENCE [LARGE SCALE GENOMIC DNA]</scope>
</reference>
<feature type="transmembrane region" description="Helical" evidence="1">
    <location>
        <begin position="20"/>
        <end position="42"/>
    </location>
</feature>
<evidence type="ECO:0000313" key="3">
    <source>
        <dbReference type="Proteomes" id="UP000299102"/>
    </source>
</evidence>
<name>A0A4C1WD06_EUMVA</name>
<keyword evidence="1" id="KW-0812">Transmembrane</keyword>
<comment type="caution">
    <text evidence="2">The sequence shown here is derived from an EMBL/GenBank/DDBJ whole genome shotgun (WGS) entry which is preliminary data.</text>
</comment>
<dbReference type="AlphaFoldDB" id="A0A4C1WD06"/>
<keyword evidence="1" id="KW-0472">Membrane</keyword>
<sequence>MAEQKTFEALENLGSGNRDNYLYIGTGTTIGIISVSVLCPLLSQRKRLSYRNEKEELPAQTFYCGMIAQRPPPATKTKAAAEKEGSAPALWARGGVWRPPDRQIGRILTYPASLRPLLLSLARRETENYERLACARGSTRIRVR</sequence>
<dbReference type="Proteomes" id="UP000299102">
    <property type="component" value="Unassembled WGS sequence"/>
</dbReference>
<protein>
    <submittedName>
        <fullName evidence="2">Uncharacterized protein</fullName>
    </submittedName>
</protein>
<evidence type="ECO:0000256" key="1">
    <source>
        <dbReference type="SAM" id="Phobius"/>
    </source>
</evidence>
<keyword evidence="1" id="KW-1133">Transmembrane helix</keyword>
<keyword evidence="3" id="KW-1185">Reference proteome</keyword>
<proteinExistence type="predicted"/>
<accession>A0A4C1WD06</accession>
<gene>
    <name evidence="2" type="ORF">EVAR_102211_1</name>
</gene>
<dbReference type="EMBL" id="BGZK01000541">
    <property type="protein sequence ID" value="GBP49268.1"/>
    <property type="molecule type" value="Genomic_DNA"/>
</dbReference>